<feature type="domain" description="DUF6875" evidence="1">
    <location>
        <begin position="39"/>
        <end position="215"/>
    </location>
</feature>
<keyword evidence="3" id="KW-1185">Reference proteome</keyword>
<evidence type="ECO:0000259" key="1">
    <source>
        <dbReference type="Pfam" id="PF21780"/>
    </source>
</evidence>
<sequence length="219" mass="24275">MLTHPTRADLFLLTAADLEAPGAGDELPAAAAAHTEALRSVLDWARAYLTEPHPELGRTGPVCPFVGVSLRDQRFHLAVRPGLPDGRDPVVEAVALHREWFLLLAPPGAARSQSTTILIVFPDLPTSQAPELIDRTQLELKTAFVEEGLMLGQFHDLPPQQPGLWNPHFRPLRSPLPMLVIRHMVPTDLPFLLEDPRHHAAYHRLFGDRAQPARRTVPS</sequence>
<dbReference type="RefSeq" id="WP_344442507.1">
    <property type="nucleotide sequence ID" value="NZ_BAAALF010000053.1"/>
</dbReference>
<dbReference type="EMBL" id="BAAALF010000053">
    <property type="protein sequence ID" value="GAA1240500.1"/>
    <property type="molecule type" value="Genomic_DNA"/>
</dbReference>
<dbReference type="Pfam" id="PF21780">
    <property type="entry name" value="DUF6875"/>
    <property type="match status" value="1"/>
</dbReference>
<protein>
    <recommendedName>
        <fullName evidence="1">DUF6875 domain-containing protein</fullName>
    </recommendedName>
</protein>
<evidence type="ECO:0000313" key="2">
    <source>
        <dbReference type="EMBL" id="GAA1240500.1"/>
    </source>
</evidence>
<evidence type="ECO:0000313" key="3">
    <source>
        <dbReference type="Proteomes" id="UP001500037"/>
    </source>
</evidence>
<name>A0ABP4GYA0_9ACTN</name>
<comment type="caution">
    <text evidence="2">The sequence shown here is derived from an EMBL/GenBank/DDBJ whole genome shotgun (WGS) entry which is preliminary data.</text>
</comment>
<dbReference type="InterPro" id="IPR049240">
    <property type="entry name" value="DUF6875"/>
</dbReference>
<accession>A0ABP4GYA0</accession>
<organism evidence="2 3">
    <name type="scientific">Kitasatospora nipponensis</name>
    <dbReference type="NCBI Taxonomy" id="258049"/>
    <lineage>
        <taxon>Bacteria</taxon>
        <taxon>Bacillati</taxon>
        <taxon>Actinomycetota</taxon>
        <taxon>Actinomycetes</taxon>
        <taxon>Kitasatosporales</taxon>
        <taxon>Streptomycetaceae</taxon>
        <taxon>Kitasatospora</taxon>
    </lineage>
</organism>
<reference evidence="3" key="1">
    <citation type="journal article" date="2019" name="Int. J. Syst. Evol. Microbiol.">
        <title>The Global Catalogue of Microorganisms (GCM) 10K type strain sequencing project: providing services to taxonomists for standard genome sequencing and annotation.</title>
        <authorList>
            <consortium name="The Broad Institute Genomics Platform"/>
            <consortium name="The Broad Institute Genome Sequencing Center for Infectious Disease"/>
            <person name="Wu L."/>
            <person name="Ma J."/>
        </authorList>
    </citation>
    <scope>NUCLEOTIDE SEQUENCE [LARGE SCALE GENOMIC DNA]</scope>
    <source>
        <strain evidence="3">JCM 13004</strain>
    </source>
</reference>
<dbReference type="Proteomes" id="UP001500037">
    <property type="component" value="Unassembled WGS sequence"/>
</dbReference>
<proteinExistence type="predicted"/>
<gene>
    <name evidence="2" type="ORF">GCM10009665_34210</name>
</gene>